<dbReference type="InterPro" id="IPR036188">
    <property type="entry name" value="FAD/NAD-bd_sf"/>
</dbReference>
<dbReference type="Gene3D" id="3.30.560.10">
    <property type="entry name" value="Glucose Oxidase, domain 3"/>
    <property type="match status" value="1"/>
</dbReference>
<name>A0ABR3JEL5_9AGAR</name>
<dbReference type="Gene3D" id="3.50.50.60">
    <property type="entry name" value="FAD/NAD(P)-binding domain"/>
    <property type="match status" value="1"/>
</dbReference>
<protein>
    <recommendedName>
        <fullName evidence="4">Glucose-methanol-choline oxidoreductase N-terminal domain-containing protein</fullName>
    </recommendedName>
</protein>
<dbReference type="InterPro" id="IPR012132">
    <property type="entry name" value="GMC_OxRdtase"/>
</dbReference>
<dbReference type="Pfam" id="PF05199">
    <property type="entry name" value="GMC_oxred_C"/>
    <property type="match status" value="1"/>
</dbReference>
<accession>A0ABR3JEL5</accession>
<dbReference type="SUPFAM" id="SSF51905">
    <property type="entry name" value="FAD/NAD(P)-binding domain"/>
    <property type="match status" value="1"/>
</dbReference>
<feature type="signal peptide" evidence="3">
    <location>
        <begin position="1"/>
        <end position="17"/>
    </location>
</feature>
<dbReference type="InterPro" id="IPR007867">
    <property type="entry name" value="GMC_OxRtase_C"/>
</dbReference>
<dbReference type="PIRSF" id="PIRSF000137">
    <property type="entry name" value="Alcohol_oxidase"/>
    <property type="match status" value="1"/>
</dbReference>
<dbReference type="InterPro" id="IPR000172">
    <property type="entry name" value="GMC_OxRdtase_N"/>
</dbReference>
<dbReference type="EMBL" id="JASNQZ010000008">
    <property type="protein sequence ID" value="KAL0954006.1"/>
    <property type="molecule type" value="Genomic_DNA"/>
</dbReference>
<evidence type="ECO:0000256" key="3">
    <source>
        <dbReference type="SAM" id="SignalP"/>
    </source>
</evidence>
<evidence type="ECO:0000313" key="6">
    <source>
        <dbReference type="Proteomes" id="UP001556367"/>
    </source>
</evidence>
<evidence type="ECO:0000259" key="4">
    <source>
        <dbReference type="PROSITE" id="PS00624"/>
    </source>
</evidence>
<sequence>MLAFSLAVLCVASLASAAIYERASDLPHTDFDFIVVGGGTAGNVVANRLSENPRFSVLVVEAGVSNKGVLDSIVPFFLFNLPGPTPFDWNFTTVPQRGLDGRIINYTRGHLLGGSSSLNWMVYTRGSAEDFDRWANVTGDNGWSWDALQPYIRKNEQWTQPADHHDTHAQFNPQVHGFHGINSVSLSGSPHRETDTRILKAADQLKGEFSFNLDMNSGRALGLGWVQATIKGGERSSSATSYLAPHFINRPNLHVVLNTRVVKVLPAKRGSLTFDTVEISPDQGGGRTSRVTASKEIVLSAGSIGSPHILMHSGIGNSEDLKAIGVKPLLNLPGVGKNFTDQPGLFVSWFVNSTNTDDEINRNVTLRNQLFLQWNATRTGPLVNPVMTHLAWTRVNRNERIFSQFPDAAAGPNTPDIELILSNGLPGFFTPPTGNFFSIGLAVISPQSRGTLSWNSSNPFDPPIIDPNFLGTEYDRFIMREAVKKAQRFVAAPVWRDYILQPFGGPTNITNDDDIDAYVSANTATTCHASGTAAMSHRDAAFGVVNPDLRVKGVRGLRVIDASIMPFITSGHTQAPTYFIAERGADLIKAAWQ</sequence>
<proteinExistence type="inferred from homology"/>
<dbReference type="PANTHER" id="PTHR11552:SF123">
    <property type="entry name" value="GMC OXIDOREDUCTASE (AFU_ORTHOLOGUE AFUA_2G01770)-RELATED"/>
    <property type="match status" value="1"/>
</dbReference>
<feature type="chain" id="PRO_5045398736" description="Glucose-methanol-choline oxidoreductase N-terminal domain-containing protein" evidence="3">
    <location>
        <begin position="18"/>
        <end position="593"/>
    </location>
</feature>
<comment type="cofactor">
    <cofactor evidence="1">
        <name>FAD</name>
        <dbReference type="ChEBI" id="CHEBI:57692"/>
    </cofactor>
</comment>
<reference evidence="6" key="1">
    <citation type="submission" date="2024-06" db="EMBL/GenBank/DDBJ databases">
        <title>Multi-omics analyses provide insights into the biosynthesis of the anticancer antibiotic pleurotin in Hohenbuehelia grisea.</title>
        <authorList>
            <person name="Weaver J.A."/>
            <person name="Alberti F."/>
        </authorList>
    </citation>
    <scope>NUCLEOTIDE SEQUENCE [LARGE SCALE GENOMIC DNA]</scope>
    <source>
        <strain evidence="6">T-177</strain>
    </source>
</reference>
<keyword evidence="3" id="KW-0732">Signal</keyword>
<evidence type="ECO:0000313" key="5">
    <source>
        <dbReference type="EMBL" id="KAL0954006.1"/>
    </source>
</evidence>
<organism evidence="5 6">
    <name type="scientific">Hohenbuehelia grisea</name>
    <dbReference type="NCBI Taxonomy" id="104357"/>
    <lineage>
        <taxon>Eukaryota</taxon>
        <taxon>Fungi</taxon>
        <taxon>Dikarya</taxon>
        <taxon>Basidiomycota</taxon>
        <taxon>Agaricomycotina</taxon>
        <taxon>Agaricomycetes</taxon>
        <taxon>Agaricomycetidae</taxon>
        <taxon>Agaricales</taxon>
        <taxon>Pleurotineae</taxon>
        <taxon>Pleurotaceae</taxon>
        <taxon>Hohenbuehelia</taxon>
    </lineage>
</organism>
<dbReference type="Pfam" id="PF00732">
    <property type="entry name" value="GMC_oxred_N"/>
    <property type="match status" value="1"/>
</dbReference>
<dbReference type="Proteomes" id="UP001556367">
    <property type="component" value="Unassembled WGS sequence"/>
</dbReference>
<comment type="similarity">
    <text evidence="2">Belongs to the GMC oxidoreductase family.</text>
</comment>
<gene>
    <name evidence="5" type="ORF">HGRIS_005163</name>
</gene>
<evidence type="ECO:0000256" key="2">
    <source>
        <dbReference type="ARBA" id="ARBA00010790"/>
    </source>
</evidence>
<evidence type="ECO:0000256" key="1">
    <source>
        <dbReference type="ARBA" id="ARBA00001974"/>
    </source>
</evidence>
<keyword evidence="6" id="KW-1185">Reference proteome</keyword>
<dbReference type="PANTHER" id="PTHR11552">
    <property type="entry name" value="GLUCOSE-METHANOL-CHOLINE GMC OXIDOREDUCTASE"/>
    <property type="match status" value="1"/>
</dbReference>
<feature type="domain" description="Glucose-methanol-choline oxidoreductase N-terminal" evidence="4">
    <location>
        <begin position="302"/>
        <end position="316"/>
    </location>
</feature>
<comment type="caution">
    <text evidence="5">The sequence shown here is derived from an EMBL/GenBank/DDBJ whole genome shotgun (WGS) entry which is preliminary data.</text>
</comment>
<dbReference type="PROSITE" id="PS00624">
    <property type="entry name" value="GMC_OXRED_2"/>
    <property type="match status" value="1"/>
</dbReference>
<dbReference type="SUPFAM" id="SSF54373">
    <property type="entry name" value="FAD-linked reductases, C-terminal domain"/>
    <property type="match status" value="1"/>
</dbReference>